<evidence type="ECO:0000256" key="1">
    <source>
        <dbReference type="SAM" id="MobiDB-lite"/>
    </source>
</evidence>
<gene>
    <name evidence="2" type="ORF">Pmani_026775</name>
</gene>
<organism evidence="2 3">
    <name type="scientific">Petrolisthes manimaculis</name>
    <dbReference type="NCBI Taxonomy" id="1843537"/>
    <lineage>
        <taxon>Eukaryota</taxon>
        <taxon>Metazoa</taxon>
        <taxon>Ecdysozoa</taxon>
        <taxon>Arthropoda</taxon>
        <taxon>Crustacea</taxon>
        <taxon>Multicrustacea</taxon>
        <taxon>Malacostraca</taxon>
        <taxon>Eumalacostraca</taxon>
        <taxon>Eucarida</taxon>
        <taxon>Decapoda</taxon>
        <taxon>Pleocyemata</taxon>
        <taxon>Anomura</taxon>
        <taxon>Galatheoidea</taxon>
        <taxon>Porcellanidae</taxon>
        <taxon>Petrolisthes</taxon>
    </lineage>
</organism>
<feature type="region of interest" description="Disordered" evidence="1">
    <location>
        <begin position="1"/>
        <end position="66"/>
    </location>
</feature>
<reference evidence="2" key="1">
    <citation type="submission" date="2023-11" db="EMBL/GenBank/DDBJ databases">
        <title>Genome assemblies of two species of porcelain crab, Petrolisthes cinctipes and Petrolisthes manimaculis (Anomura: Porcellanidae).</title>
        <authorList>
            <person name="Angst P."/>
        </authorList>
    </citation>
    <scope>NUCLEOTIDE SEQUENCE</scope>
    <source>
        <strain evidence="2">PB745_02</strain>
        <tissue evidence="2">Gill</tissue>
    </source>
</reference>
<feature type="compositionally biased region" description="Basic and acidic residues" evidence="1">
    <location>
        <begin position="55"/>
        <end position="64"/>
    </location>
</feature>
<keyword evidence="3" id="KW-1185">Reference proteome</keyword>
<name>A0AAE1P410_9EUCA</name>
<sequence>MIPSTPLHGASFNRRPSQTTTTTTNLISDLSSAKDPLTPSTPSPKTPSPIMVKGTRGEYRRHDQTTTLLGISHQEEEPRWWRRSPRMDGWRMIRLAPGTVIRTKSPGGRKGMSYLLLDALITTRLPRGVALEELEREGGYTLDC</sequence>
<evidence type="ECO:0000313" key="2">
    <source>
        <dbReference type="EMBL" id="KAK4301058.1"/>
    </source>
</evidence>
<dbReference type="EMBL" id="JAWZYT010002934">
    <property type="protein sequence ID" value="KAK4301058.1"/>
    <property type="molecule type" value="Genomic_DNA"/>
</dbReference>
<evidence type="ECO:0000313" key="3">
    <source>
        <dbReference type="Proteomes" id="UP001292094"/>
    </source>
</evidence>
<comment type="caution">
    <text evidence="2">The sequence shown here is derived from an EMBL/GenBank/DDBJ whole genome shotgun (WGS) entry which is preliminary data.</text>
</comment>
<dbReference type="AlphaFoldDB" id="A0AAE1P410"/>
<dbReference type="Proteomes" id="UP001292094">
    <property type="component" value="Unassembled WGS sequence"/>
</dbReference>
<protein>
    <submittedName>
        <fullName evidence="2">Uncharacterized protein</fullName>
    </submittedName>
</protein>
<proteinExistence type="predicted"/>
<accession>A0AAE1P410</accession>